<keyword evidence="6" id="KW-0479">Metal-binding</keyword>
<dbReference type="InParanoid" id="A0A1C7MX77"/>
<dbReference type="InterPro" id="IPR011614">
    <property type="entry name" value="Catalase_core"/>
</dbReference>
<dbReference type="Pfam" id="PF00199">
    <property type="entry name" value="Catalase"/>
    <property type="match status" value="1"/>
</dbReference>
<dbReference type="InterPro" id="IPR018028">
    <property type="entry name" value="Catalase"/>
</dbReference>
<keyword evidence="4" id="KW-0575">Peroxidase</keyword>
<dbReference type="PROSITE" id="PS51402">
    <property type="entry name" value="CATALASE_3"/>
    <property type="match status" value="1"/>
</dbReference>
<gene>
    <name evidence="11" type="primary">katE_2</name>
    <name evidence="11" type="ORF">A0J61_10446</name>
</gene>
<feature type="domain" description="Catalase core" evidence="10">
    <location>
        <begin position="1"/>
        <end position="187"/>
    </location>
</feature>
<sequence length="489" mass="55476">DGKSVFVKFVWKPLQGLSNLVWDEAQKIAGKDPDFHRRDMYEAIDRGDFPQYEFGVQIVPEEDQFKYPFDLLDASKIIPESLVPVTRLGKMTLNRNVDNFFSETEQVTFHMGHVVRGIGFTNDPLLHGRLFSYLDTQLNRMNSKNFMQLPINRPIVPVHNNFRDGFMQPVVFQGKVNYYPNTMQDNTPQVASPQTDGYIDYPEYVNGSKGRGKYGKFADHFSQAQLFYNSLTTPEQQQVVDAARFELGRCSNMTIRQNMVQVFNRVDNNMATRIAFGVGVPLPEQTEVNQNQTDHALSIENYPCPKDIKTKRVAILTVPGIDAQEAKTMFDILHRKGAYVDMIGLKQGEQQNGLWANHTYLTTSSVLYDGFYVPSGDVQAFYLLSNNISAFPYQEPLVYLLDAFRHGKPIAASGHGSLLLKASGIPLSVMTLSHEQQKNLGLFVVDGIADFDMFGDELEKGLRRQRYWNRLPLDPNAKQSPTLSQPCSE</sequence>
<dbReference type="GO" id="GO:0020037">
    <property type="term" value="F:heme binding"/>
    <property type="evidence" value="ECO:0007669"/>
    <property type="project" value="InterPro"/>
</dbReference>
<evidence type="ECO:0000256" key="9">
    <source>
        <dbReference type="ARBA" id="ARBA00023324"/>
    </source>
</evidence>
<dbReference type="InterPro" id="IPR024712">
    <property type="entry name" value="Catalase_clade2"/>
</dbReference>
<accession>A0A1C7MX77</accession>
<dbReference type="CDD" id="cd03132">
    <property type="entry name" value="GATase1_catalase"/>
    <property type="match status" value="1"/>
</dbReference>
<evidence type="ECO:0000313" key="11">
    <source>
        <dbReference type="EMBL" id="OBZ81505.1"/>
    </source>
</evidence>
<dbReference type="GO" id="GO:0042744">
    <property type="term" value="P:hydrogen peroxide catabolic process"/>
    <property type="evidence" value="ECO:0007669"/>
    <property type="project" value="UniProtKB-KW"/>
</dbReference>
<protein>
    <recommendedName>
        <fullName evidence="3">catalase</fullName>
        <ecNumber evidence="3">1.11.1.6</ecNumber>
    </recommendedName>
</protein>
<dbReference type="EC" id="1.11.1.6" evidence="3"/>
<evidence type="ECO:0000256" key="5">
    <source>
        <dbReference type="ARBA" id="ARBA00022617"/>
    </source>
</evidence>
<dbReference type="Pfam" id="PF18011">
    <property type="entry name" value="Catalase_C"/>
    <property type="match status" value="1"/>
</dbReference>
<keyword evidence="7" id="KW-0560">Oxidoreductase</keyword>
<comment type="cofactor">
    <cofactor evidence="1">
        <name>heme</name>
        <dbReference type="ChEBI" id="CHEBI:30413"/>
    </cofactor>
</comment>
<dbReference type="Gene3D" id="2.40.180.10">
    <property type="entry name" value="Catalase core domain"/>
    <property type="match status" value="1"/>
</dbReference>
<evidence type="ECO:0000259" key="10">
    <source>
        <dbReference type="SMART" id="SM01060"/>
    </source>
</evidence>
<dbReference type="InterPro" id="IPR010582">
    <property type="entry name" value="Catalase_immune_responsive"/>
</dbReference>
<proteinExistence type="inferred from homology"/>
<dbReference type="Pfam" id="PF06628">
    <property type="entry name" value="Catalase-rel"/>
    <property type="match status" value="1"/>
</dbReference>
<dbReference type="PRINTS" id="PR00067">
    <property type="entry name" value="CATALASE"/>
</dbReference>
<dbReference type="InterPro" id="IPR041399">
    <property type="entry name" value="Catalase_large_C"/>
</dbReference>
<comment type="similarity">
    <text evidence="2">Belongs to the catalase family.</text>
</comment>
<keyword evidence="5" id="KW-0349">Heme</keyword>
<keyword evidence="8" id="KW-0408">Iron</keyword>
<dbReference type="GO" id="GO:0006979">
    <property type="term" value="P:response to oxidative stress"/>
    <property type="evidence" value="ECO:0007669"/>
    <property type="project" value="InterPro"/>
</dbReference>
<dbReference type="InterPro" id="IPR020835">
    <property type="entry name" value="Catalase_sf"/>
</dbReference>
<evidence type="ECO:0000313" key="12">
    <source>
        <dbReference type="Proteomes" id="UP000093000"/>
    </source>
</evidence>
<dbReference type="Gene3D" id="3.40.50.880">
    <property type="match status" value="1"/>
</dbReference>
<keyword evidence="9" id="KW-0376">Hydrogen peroxide</keyword>
<comment type="caution">
    <text evidence="11">The sequence shown here is derived from an EMBL/GenBank/DDBJ whole genome shotgun (WGS) entry which is preliminary data.</text>
</comment>
<organism evidence="11 12">
    <name type="scientific">Choanephora cucurbitarum</name>
    <dbReference type="NCBI Taxonomy" id="101091"/>
    <lineage>
        <taxon>Eukaryota</taxon>
        <taxon>Fungi</taxon>
        <taxon>Fungi incertae sedis</taxon>
        <taxon>Mucoromycota</taxon>
        <taxon>Mucoromycotina</taxon>
        <taxon>Mucoromycetes</taxon>
        <taxon>Mucorales</taxon>
        <taxon>Mucorineae</taxon>
        <taxon>Choanephoraceae</taxon>
        <taxon>Choanephoroideae</taxon>
        <taxon>Choanephora</taxon>
    </lineage>
</organism>
<dbReference type="PANTHER" id="PTHR42821:SF1">
    <property type="entry name" value="CATALASE-B"/>
    <property type="match status" value="1"/>
</dbReference>
<dbReference type="OrthoDB" id="6880011at2759"/>
<dbReference type="Gene3D" id="1.20.1370.20">
    <property type="match status" value="1"/>
</dbReference>
<dbReference type="PROSITE" id="PS00437">
    <property type="entry name" value="CATALASE_1"/>
    <property type="match status" value="1"/>
</dbReference>
<dbReference type="InterPro" id="IPR043156">
    <property type="entry name" value="Catalase_clade2_helical"/>
</dbReference>
<keyword evidence="12" id="KW-1185">Reference proteome</keyword>
<dbReference type="Proteomes" id="UP000093000">
    <property type="component" value="Unassembled WGS sequence"/>
</dbReference>
<dbReference type="SUPFAM" id="SSF56634">
    <property type="entry name" value="Heme-dependent catalase-like"/>
    <property type="match status" value="1"/>
</dbReference>
<evidence type="ECO:0000256" key="8">
    <source>
        <dbReference type="ARBA" id="ARBA00023004"/>
    </source>
</evidence>
<reference evidence="11 12" key="1">
    <citation type="submission" date="2016-03" db="EMBL/GenBank/DDBJ databases">
        <title>Choanephora cucurbitarum.</title>
        <authorList>
            <person name="Min B."/>
            <person name="Park H."/>
            <person name="Park J.-H."/>
            <person name="Shin H.-D."/>
            <person name="Choi I.-G."/>
        </authorList>
    </citation>
    <scope>NUCLEOTIDE SEQUENCE [LARGE SCALE GENOMIC DNA]</scope>
    <source>
        <strain evidence="11 12">KUS-F28377</strain>
    </source>
</reference>
<dbReference type="SUPFAM" id="SSF52317">
    <property type="entry name" value="Class I glutamine amidotransferase-like"/>
    <property type="match status" value="1"/>
</dbReference>
<dbReference type="SMART" id="SM01060">
    <property type="entry name" value="Catalase"/>
    <property type="match status" value="1"/>
</dbReference>
<evidence type="ECO:0000256" key="7">
    <source>
        <dbReference type="ARBA" id="ARBA00023002"/>
    </source>
</evidence>
<evidence type="ECO:0000256" key="2">
    <source>
        <dbReference type="ARBA" id="ARBA00005329"/>
    </source>
</evidence>
<dbReference type="GO" id="GO:0046872">
    <property type="term" value="F:metal ion binding"/>
    <property type="evidence" value="ECO:0007669"/>
    <property type="project" value="UniProtKB-KW"/>
</dbReference>
<dbReference type="STRING" id="101091.A0A1C7MX77"/>
<evidence type="ECO:0000256" key="1">
    <source>
        <dbReference type="ARBA" id="ARBA00001971"/>
    </source>
</evidence>
<dbReference type="GO" id="GO:0004096">
    <property type="term" value="F:catalase activity"/>
    <property type="evidence" value="ECO:0007669"/>
    <property type="project" value="UniProtKB-EC"/>
</dbReference>
<evidence type="ECO:0000256" key="3">
    <source>
        <dbReference type="ARBA" id="ARBA00012314"/>
    </source>
</evidence>
<dbReference type="PANTHER" id="PTHR42821">
    <property type="entry name" value="CATALASE"/>
    <property type="match status" value="1"/>
</dbReference>
<evidence type="ECO:0000256" key="4">
    <source>
        <dbReference type="ARBA" id="ARBA00022559"/>
    </source>
</evidence>
<dbReference type="GO" id="GO:0005829">
    <property type="term" value="C:cytosol"/>
    <property type="evidence" value="ECO:0007669"/>
    <property type="project" value="TreeGrafter"/>
</dbReference>
<dbReference type="InterPro" id="IPR002226">
    <property type="entry name" value="Catalase_haem_BS"/>
</dbReference>
<name>A0A1C7MX77_9FUNG</name>
<dbReference type="EMBL" id="LUGH01001177">
    <property type="protein sequence ID" value="OBZ81505.1"/>
    <property type="molecule type" value="Genomic_DNA"/>
</dbReference>
<feature type="non-terminal residue" evidence="11">
    <location>
        <position position="1"/>
    </location>
</feature>
<dbReference type="AlphaFoldDB" id="A0A1C7MX77"/>
<evidence type="ECO:0000256" key="6">
    <source>
        <dbReference type="ARBA" id="ARBA00022723"/>
    </source>
</evidence>
<dbReference type="InterPro" id="IPR029062">
    <property type="entry name" value="Class_I_gatase-like"/>
</dbReference>